<gene>
    <name evidence="2" type="ORF">SPF06_03015</name>
</gene>
<keyword evidence="3" id="KW-1185">Reference proteome</keyword>
<protein>
    <recommendedName>
        <fullName evidence="4">Lactococcin 972 family bacteriocin</fullName>
    </recommendedName>
</protein>
<feature type="chain" id="PRO_5045765209" description="Lactococcin 972 family bacteriocin" evidence="1">
    <location>
        <begin position="33"/>
        <end position="98"/>
    </location>
</feature>
<proteinExistence type="predicted"/>
<dbReference type="Proteomes" id="UP001304769">
    <property type="component" value="Unassembled WGS sequence"/>
</dbReference>
<sequence length="98" mass="10983">MVKVATSRVAKVLTAVALSAGLLTAVPATANAAIDGWTWNWSNWWEANAYIEIYNPSICRQSIARMGDYRVYGRSSNWQSRAYASGYSWTHEAYQRAC</sequence>
<accession>A0ABU5T224</accession>
<reference evidence="2 3" key="1">
    <citation type="submission" date="2023-12" db="EMBL/GenBank/DDBJ databases">
        <title>Sinomonas terricola sp. nov, isolated from litchi orchard soil in Guangdong, PR China.</title>
        <authorList>
            <person name="Jiaxin W."/>
            <person name="Yang Z."/>
            <person name="Honghui Z."/>
        </authorList>
    </citation>
    <scope>NUCLEOTIDE SEQUENCE [LARGE SCALE GENOMIC DNA]</scope>
    <source>
        <strain evidence="2 3">JGH33</strain>
    </source>
</reference>
<dbReference type="EMBL" id="JAYGGQ010000001">
    <property type="protein sequence ID" value="MEA5453683.1"/>
    <property type="molecule type" value="Genomic_DNA"/>
</dbReference>
<evidence type="ECO:0000256" key="1">
    <source>
        <dbReference type="SAM" id="SignalP"/>
    </source>
</evidence>
<evidence type="ECO:0008006" key="4">
    <source>
        <dbReference type="Google" id="ProtNLM"/>
    </source>
</evidence>
<organism evidence="2 3">
    <name type="scientific">Sinomonas terricola</name>
    <dbReference type="NCBI Taxonomy" id="3110330"/>
    <lineage>
        <taxon>Bacteria</taxon>
        <taxon>Bacillati</taxon>
        <taxon>Actinomycetota</taxon>
        <taxon>Actinomycetes</taxon>
        <taxon>Micrococcales</taxon>
        <taxon>Micrococcaceae</taxon>
        <taxon>Sinomonas</taxon>
    </lineage>
</organism>
<comment type="caution">
    <text evidence="2">The sequence shown here is derived from an EMBL/GenBank/DDBJ whole genome shotgun (WGS) entry which is preliminary data.</text>
</comment>
<evidence type="ECO:0000313" key="3">
    <source>
        <dbReference type="Proteomes" id="UP001304769"/>
    </source>
</evidence>
<keyword evidence="1" id="KW-0732">Signal</keyword>
<name>A0ABU5T224_9MICC</name>
<evidence type="ECO:0000313" key="2">
    <source>
        <dbReference type="EMBL" id="MEA5453683.1"/>
    </source>
</evidence>
<feature type="signal peptide" evidence="1">
    <location>
        <begin position="1"/>
        <end position="32"/>
    </location>
</feature>
<dbReference type="RefSeq" id="WP_323277432.1">
    <property type="nucleotide sequence ID" value="NZ_JAYGGQ010000001.1"/>
</dbReference>